<evidence type="ECO:0000256" key="7">
    <source>
        <dbReference type="ARBA" id="ARBA00023128"/>
    </source>
</evidence>
<dbReference type="InterPro" id="IPR002067">
    <property type="entry name" value="MCP"/>
</dbReference>
<dbReference type="GO" id="GO:0022857">
    <property type="term" value="F:transmembrane transporter activity"/>
    <property type="evidence" value="ECO:0007669"/>
    <property type="project" value="TreeGrafter"/>
</dbReference>
<dbReference type="PANTHER" id="PTHR45624:SF10">
    <property type="entry name" value="SLC (SOLUTE CARRIER) HOMOLOG"/>
    <property type="match status" value="1"/>
</dbReference>
<dbReference type="PANTHER" id="PTHR45624">
    <property type="entry name" value="MITOCHONDRIAL BASIC AMINO ACIDS TRANSPORTER-RELATED"/>
    <property type="match status" value="1"/>
</dbReference>
<dbReference type="GO" id="GO:0031966">
    <property type="term" value="C:mitochondrial membrane"/>
    <property type="evidence" value="ECO:0007669"/>
    <property type="project" value="UniProtKB-SubCell"/>
</dbReference>
<evidence type="ECO:0008006" key="13">
    <source>
        <dbReference type="Google" id="ProtNLM"/>
    </source>
</evidence>
<comment type="similarity">
    <text evidence="2 10">Belongs to the mitochondrial carrier (TC 2.A.29) family.</text>
</comment>
<evidence type="ECO:0000256" key="2">
    <source>
        <dbReference type="ARBA" id="ARBA00006375"/>
    </source>
</evidence>
<feature type="repeat" description="Solcar" evidence="9">
    <location>
        <begin position="207"/>
        <end position="294"/>
    </location>
</feature>
<dbReference type="EMBL" id="CAXHTB010000006">
    <property type="protein sequence ID" value="CAL0308760.1"/>
    <property type="molecule type" value="Genomic_DNA"/>
</dbReference>
<keyword evidence="5" id="KW-0677">Repeat</keyword>
<sequence length="308" mass="33984">MDFWQKINGSSWGKEFIAGGLGGIAAVISGHPLDTIRVRQQKSTTGSAFNILRHMLFKEGPSSLYRGMASPLVASTLQNAMAFQSYTILTRAFDSCFAAKDTSSYKSVVLGGLGSGALQSFLISPVELVKIQVQLRDICGKNLSPYRSCKGPIRVAKDIWKNEGLVGIYRGLFITIIRDAPSHGVYFWTYEYMKEQLHPGCRKNCDEGLNTMLVAGGCAGVTSWIFCYPFDVVKTRLQAQTPSSLKYKDIVDCFAKIIREEGHGALWRGVETAVARAFVVNAAIFAAYEATLRIMFNNNKSNQMQDTI</sequence>
<comment type="subcellular location">
    <subcellularLocation>
        <location evidence="1">Mitochondrion membrane</location>
        <topology evidence="1">Multi-pass membrane protein</topology>
    </subcellularLocation>
</comment>
<feature type="repeat" description="Solcar" evidence="9">
    <location>
        <begin position="103"/>
        <end position="196"/>
    </location>
</feature>
<dbReference type="InterPro" id="IPR023395">
    <property type="entry name" value="MCP_dom_sf"/>
</dbReference>
<keyword evidence="8 9" id="KW-0472">Membrane</keyword>
<evidence type="ECO:0000256" key="8">
    <source>
        <dbReference type="ARBA" id="ARBA00023136"/>
    </source>
</evidence>
<dbReference type="Pfam" id="PF00153">
    <property type="entry name" value="Mito_carr"/>
    <property type="match status" value="3"/>
</dbReference>
<proteinExistence type="inferred from homology"/>
<keyword evidence="3 10" id="KW-0813">Transport</keyword>
<accession>A0AAV1WHC0</accession>
<dbReference type="Proteomes" id="UP001497480">
    <property type="component" value="Unassembled WGS sequence"/>
</dbReference>
<protein>
    <recommendedName>
        <fullName evidence="13">Mitochondrial arginine transporter BAC2</fullName>
    </recommendedName>
</protein>
<dbReference type="PROSITE" id="PS50920">
    <property type="entry name" value="SOLCAR"/>
    <property type="match status" value="3"/>
</dbReference>
<evidence type="ECO:0000256" key="10">
    <source>
        <dbReference type="RuleBase" id="RU000488"/>
    </source>
</evidence>
<keyword evidence="6" id="KW-1133">Transmembrane helix</keyword>
<evidence type="ECO:0000256" key="5">
    <source>
        <dbReference type="ARBA" id="ARBA00022737"/>
    </source>
</evidence>
<feature type="repeat" description="Solcar" evidence="9">
    <location>
        <begin position="10"/>
        <end position="92"/>
    </location>
</feature>
<gene>
    <name evidence="11" type="ORF">LLUT_LOCUS9820</name>
</gene>
<evidence type="ECO:0000313" key="12">
    <source>
        <dbReference type="Proteomes" id="UP001497480"/>
    </source>
</evidence>
<evidence type="ECO:0000256" key="6">
    <source>
        <dbReference type="ARBA" id="ARBA00022989"/>
    </source>
</evidence>
<comment type="caution">
    <text evidence="11">The sequence shown here is derived from an EMBL/GenBank/DDBJ whole genome shotgun (WGS) entry which is preliminary data.</text>
</comment>
<evidence type="ECO:0000256" key="4">
    <source>
        <dbReference type="ARBA" id="ARBA00022692"/>
    </source>
</evidence>
<evidence type="ECO:0000256" key="3">
    <source>
        <dbReference type="ARBA" id="ARBA00022448"/>
    </source>
</evidence>
<dbReference type="PRINTS" id="PR00926">
    <property type="entry name" value="MITOCARRIER"/>
</dbReference>
<keyword evidence="4 9" id="KW-0812">Transmembrane</keyword>
<dbReference type="InterPro" id="IPR018108">
    <property type="entry name" value="MCP_transmembrane"/>
</dbReference>
<reference evidence="11 12" key="1">
    <citation type="submission" date="2024-03" db="EMBL/GenBank/DDBJ databases">
        <authorList>
            <person name="Martinez-Hernandez J."/>
        </authorList>
    </citation>
    <scope>NUCLEOTIDE SEQUENCE [LARGE SCALE GENOMIC DNA]</scope>
</reference>
<evidence type="ECO:0000313" key="11">
    <source>
        <dbReference type="EMBL" id="CAL0308760.1"/>
    </source>
</evidence>
<dbReference type="Gene3D" id="1.50.40.10">
    <property type="entry name" value="Mitochondrial carrier domain"/>
    <property type="match status" value="1"/>
</dbReference>
<evidence type="ECO:0000256" key="1">
    <source>
        <dbReference type="ARBA" id="ARBA00004225"/>
    </source>
</evidence>
<keyword evidence="12" id="KW-1185">Reference proteome</keyword>
<dbReference type="AlphaFoldDB" id="A0AAV1WHC0"/>
<evidence type="ECO:0000256" key="9">
    <source>
        <dbReference type="PROSITE-ProRule" id="PRU00282"/>
    </source>
</evidence>
<dbReference type="InterPro" id="IPR050567">
    <property type="entry name" value="Mitochondrial_Carrier"/>
</dbReference>
<organism evidence="11 12">
    <name type="scientific">Lupinus luteus</name>
    <name type="common">European yellow lupine</name>
    <dbReference type="NCBI Taxonomy" id="3873"/>
    <lineage>
        <taxon>Eukaryota</taxon>
        <taxon>Viridiplantae</taxon>
        <taxon>Streptophyta</taxon>
        <taxon>Embryophyta</taxon>
        <taxon>Tracheophyta</taxon>
        <taxon>Spermatophyta</taxon>
        <taxon>Magnoliopsida</taxon>
        <taxon>eudicotyledons</taxon>
        <taxon>Gunneridae</taxon>
        <taxon>Pentapetalae</taxon>
        <taxon>rosids</taxon>
        <taxon>fabids</taxon>
        <taxon>Fabales</taxon>
        <taxon>Fabaceae</taxon>
        <taxon>Papilionoideae</taxon>
        <taxon>50 kb inversion clade</taxon>
        <taxon>genistoids sensu lato</taxon>
        <taxon>core genistoids</taxon>
        <taxon>Genisteae</taxon>
        <taxon>Lupinus</taxon>
    </lineage>
</organism>
<keyword evidence="7" id="KW-0496">Mitochondrion</keyword>
<name>A0AAV1WHC0_LUPLU</name>
<dbReference type="SUPFAM" id="SSF103506">
    <property type="entry name" value="Mitochondrial carrier"/>
    <property type="match status" value="1"/>
</dbReference>